<accession>A0A6A4H3W1</accession>
<evidence type="ECO:0000313" key="2">
    <source>
        <dbReference type="EMBL" id="KAE9392466.1"/>
    </source>
</evidence>
<dbReference type="AlphaFoldDB" id="A0A6A4H3W1"/>
<evidence type="ECO:0008006" key="4">
    <source>
        <dbReference type="Google" id="ProtNLM"/>
    </source>
</evidence>
<name>A0A6A4H3W1_9AGAR</name>
<evidence type="ECO:0000313" key="3">
    <source>
        <dbReference type="Proteomes" id="UP000799118"/>
    </source>
</evidence>
<dbReference type="Proteomes" id="UP000799118">
    <property type="component" value="Unassembled WGS sequence"/>
</dbReference>
<feature type="chain" id="PRO_5025630227" description="Hydrophobin" evidence="1">
    <location>
        <begin position="24"/>
        <end position="142"/>
    </location>
</feature>
<sequence length="142" mass="14486">MFAFFSFNLSILLVLECATLALAAPQNIPAPTPTLAPSPSSPPSVPTPIATLSVNLGPNITNCLDPILDISDDGVAIGGIGCHEILSFISEHGNGVLTVGSDEVDVVLTQTFDIFGAVVSYGLAIVLPLQTASDSAPTPTPT</sequence>
<dbReference type="EMBL" id="ML769595">
    <property type="protein sequence ID" value="KAE9392466.1"/>
    <property type="molecule type" value="Genomic_DNA"/>
</dbReference>
<protein>
    <recommendedName>
        <fullName evidence="4">Hydrophobin</fullName>
    </recommendedName>
</protein>
<keyword evidence="1" id="KW-0732">Signal</keyword>
<evidence type="ECO:0000256" key="1">
    <source>
        <dbReference type="SAM" id="SignalP"/>
    </source>
</evidence>
<keyword evidence="3" id="KW-1185">Reference proteome</keyword>
<reference evidence="2" key="1">
    <citation type="journal article" date="2019" name="Environ. Microbiol.">
        <title>Fungal ecological strategies reflected in gene transcription - a case study of two litter decomposers.</title>
        <authorList>
            <person name="Barbi F."/>
            <person name="Kohler A."/>
            <person name="Barry K."/>
            <person name="Baskaran P."/>
            <person name="Daum C."/>
            <person name="Fauchery L."/>
            <person name="Ihrmark K."/>
            <person name="Kuo A."/>
            <person name="LaButti K."/>
            <person name="Lipzen A."/>
            <person name="Morin E."/>
            <person name="Grigoriev I.V."/>
            <person name="Henrissat B."/>
            <person name="Lindahl B."/>
            <person name="Martin F."/>
        </authorList>
    </citation>
    <scope>NUCLEOTIDE SEQUENCE</scope>
    <source>
        <strain evidence="2">JB14</strain>
    </source>
</reference>
<gene>
    <name evidence="2" type="ORF">BT96DRAFT_924701</name>
</gene>
<proteinExistence type="predicted"/>
<feature type="signal peptide" evidence="1">
    <location>
        <begin position="1"/>
        <end position="23"/>
    </location>
</feature>
<organism evidence="2 3">
    <name type="scientific">Gymnopus androsaceus JB14</name>
    <dbReference type="NCBI Taxonomy" id="1447944"/>
    <lineage>
        <taxon>Eukaryota</taxon>
        <taxon>Fungi</taxon>
        <taxon>Dikarya</taxon>
        <taxon>Basidiomycota</taxon>
        <taxon>Agaricomycotina</taxon>
        <taxon>Agaricomycetes</taxon>
        <taxon>Agaricomycetidae</taxon>
        <taxon>Agaricales</taxon>
        <taxon>Marasmiineae</taxon>
        <taxon>Omphalotaceae</taxon>
        <taxon>Gymnopus</taxon>
    </lineage>
</organism>